<dbReference type="PANTHER" id="PTHR10655:SF63">
    <property type="entry name" value="PHOSPHOLIPASE_CARBOXYLESTERASE_THIOESTERASE DOMAIN-CONTAINING PROTEIN"/>
    <property type="match status" value="1"/>
</dbReference>
<protein>
    <submittedName>
        <fullName evidence="1">Alpha/Beta hydrolase protein</fullName>
    </submittedName>
</protein>
<dbReference type="InterPro" id="IPR029058">
    <property type="entry name" value="AB_hydrolase_fold"/>
</dbReference>
<dbReference type="PANTHER" id="PTHR10655">
    <property type="entry name" value="LYSOPHOSPHOLIPASE-RELATED"/>
    <property type="match status" value="1"/>
</dbReference>
<accession>A0ABR1UCW6</accession>
<dbReference type="Gene3D" id="3.40.50.1820">
    <property type="entry name" value="alpha/beta hydrolase"/>
    <property type="match status" value="1"/>
</dbReference>
<sequence length="138" mass="15400">MRPCAAFPGQQMTQWFDIWNTADFSEQEELQTVGRRESGTGLRAVLERKAAILGGRWEFLVLVGISQGAATSVHALLNLDLPPPTAQVRTRRLGAFLRFSCRILFPGRSLADTRRALDLDDAPNHEGGIRNTFILLEH</sequence>
<organism evidence="1 2">
    <name type="scientific">Apiospora rasikravindrae</name>
    <dbReference type="NCBI Taxonomy" id="990691"/>
    <lineage>
        <taxon>Eukaryota</taxon>
        <taxon>Fungi</taxon>
        <taxon>Dikarya</taxon>
        <taxon>Ascomycota</taxon>
        <taxon>Pezizomycotina</taxon>
        <taxon>Sordariomycetes</taxon>
        <taxon>Xylariomycetidae</taxon>
        <taxon>Amphisphaeriales</taxon>
        <taxon>Apiosporaceae</taxon>
        <taxon>Apiospora</taxon>
    </lineage>
</organism>
<dbReference type="InterPro" id="IPR050565">
    <property type="entry name" value="LYPA1-2/EST-like"/>
</dbReference>
<gene>
    <name evidence="1" type="ORF">PG993_001955</name>
</gene>
<comment type="caution">
    <text evidence="1">The sequence shown here is derived from an EMBL/GenBank/DDBJ whole genome shotgun (WGS) entry which is preliminary data.</text>
</comment>
<evidence type="ECO:0000313" key="2">
    <source>
        <dbReference type="Proteomes" id="UP001444661"/>
    </source>
</evidence>
<keyword evidence="1" id="KW-0378">Hydrolase</keyword>
<evidence type="ECO:0000313" key="1">
    <source>
        <dbReference type="EMBL" id="KAK8056728.1"/>
    </source>
</evidence>
<proteinExistence type="predicted"/>
<reference evidence="1 2" key="1">
    <citation type="submission" date="2023-01" db="EMBL/GenBank/DDBJ databases">
        <title>Analysis of 21 Apiospora genomes using comparative genomics revels a genus with tremendous synthesis potential of carbohydrate active enzymes and secondary metabolites.</title>
        <authorList>
            <person name="Sorensen T."/>
        </authorList>
    </citation>
    <scope>NUCLEOTIDE SEQUENCE [LARGE SCALE GENOMIC DNA]</scope>
    <source>
        <strain evidence="1 2">CBS 33761</strain>
    </source>
</reference>
<dbReference type="EMBL" id="JAQQWK010000001">
    <property type="protein sequence ID" value="KAK8056728.1"/>
    <property type="molecule type" value="Genomic_DNA"/>
</dbReference>
<keyword evidence="2" id="KW-1185">Reference proteome</keyword>
<dbReference type="Proteomes" id="UP001444661">
    <property type="component" value="Unassembled WGS sequence"/>
</dbReference>
<name>A0ABR1UCW6_9PEZI</name>
<dbReference type="GO" id="GO:0016787">
    <property type="term" value="F:hydrolase activity"/>
    <property type="evidence" value="ECO:0007669"/>
    <property type="project" value="UniProtKB-KW"/>
</dbReference>